<reference evidence="2 3" key="1">
    <citation type="submission" date="2014-01" db="EMBL/GenBank/DDBJ databases">
        <title>Plasmidome dynamics in the species complex Clostridium novyi sensu lato converts strains of independent lineages into distinctly different pathogens.</title>
        <authorList>
            <person name="Skarin H."/>
            <person name="Segerman B."/>
        </authorList>
    </citation>
    <scope>NUCLEOTIDE SEQUENCE [LARGE SCALE GENOMIC DNA]</scope>
    <source>
        <strain evidence="2 3">4570</strain>
    </source>
</reference>
<organism evidence="2 3">
    <name type="scientific">Clostridium novyi A str. 4570</name>
    <dbReference type="NCBI Taxonomy" id="1444290"/>
    <lineage>
        <taxon>Bacteria</taxon>
        <taxon>Bacillati</taxon>
        <taxon>Bacillota</taxon>
        <taxon>Clostridia</taxon>
        <taxon>Eubacteriales</taxon>
        <taxon>Clostridiaceae</taxon>
        <taxon>Clostridium</taxon>
    </lineage>
</organism>
<sequence>MFNPFTFTFNETIYTNLHLKECFTAFICLQLISVYVFYWNKTHKDNKFKKIISKVLYIVSNIIAVFLFIEVGLYTKSLPLRLTGLCMVFFMGTIGKKLSE</sequence>
<accession>A0AA88ZU15</accession>
<comment type="caution">
    <text evidence="2">The sequence shown here is derived from an EMBL/GenBank/DDBJ whole genome shotgun (WGS) entry which is preliminary data.</text>
</comment>
<proteinExistence type="predicted"/>
<keyword evidence="1" id="KW-0812">Transmembrane</keyword>
<keyword evidence="1" id="KW-1133">Transmembrane helix</keyword>
<dbReference type="AlphaFoldDB" id="A0AA88ZU15"/>
<dbReference type="EMBL" id="JDRX01000003">
    <property type="protein sequence ID" value="KGN03163.1"/>
    <property type="molecule type" value="Genomic_DNA"/>
</dbReference>
<name>A0AA88ZU15_CLONO</name>
<keyword evidence="1" id="KW-0472">Membrane</keyword>
<protein>
    <submittedName>
        <fullName evidence="2">Uncharacterized protein</fullName>
    </submittedName>
</protein>
<gene>
    <name evidence="2" type="ORF">Z969_02475</name>
</gene>
<evidence type="ECO:0000313" key="2">
    <source>
        <dbReference type="EMBL" id="KGN03163.1"/>
    </source>
</evidence>
<evidence type="ECO:0000256" key="1">
    <source>
        <dbReference type="SAM" id="Phobius"/>
    </source>
</evidence>
<evidence type="ECO:0000313" key="3">
    <source>
        <dbReference type="Proteomes" id="UP000030016"/>
    </source>
</evidence>
<feature type="transmembrane region" description="Helical" evidence="1">
    <location>
        <begin position="23"/>
        <end position="39"/>
    </location>
</feature>
<dbReference type="RefSeq" id="WP_039238828.1">
    <property type="nucleotide sequence ID" value="NZ_JDRX01000003.1"/>
</dbReference>
<feature type="transmembrane region" description="Helical" evidence="1">
    <location>
        <begin position="51"/>
        <end position="72"/>
    </location>
</feature>
<dbReference type="Proteomes" id="UP000030016">
    <property type="component" value="Unassembled WGS sequence"/>
</dbReference>